<keyword evidence="9 10" id="KW-0131">Cell cycle</keyword>
<dbReference type="HAMAP" id="MF_00321">
    <property type="entry name" value="GTPase_EngB"/>
    <property type="match status" value="1"/>
</dbReference>
<evidence type="ECO:0000259" key="11">
    <source>
        <dbReference type="PROSITE" id="PS51706"/>
    </source>
</evidence>
<evidence type="ECO:0000256" key="4">
    <source>
        <dbReference type="ARBA" id="ARBA00022723"/>
    </source>
</evidence>
<keyword evidence="4" id="KW-0479">Metal-binding</keyword>
<evidence type="ECO:0000256" key="5">
    <source>
        <dbReference type="ARBA" id="ARBA00022741"/>
    </source>
</evidence>
<dbReference type="InterPro" id="IPR030393">
    <property type="entry name" value="G_ENGB_dom"/>
</dbReference>
<dbReference type="CDD" id="cd01876">
    <property type="entry name" value="YihA_EngB"/>
    <property type="match status" value="1"/>
</dbReference>
<dbReference type="Gene3D" id="3.40.50.300">
    <property type="entry name" value="P-loop containing nucleotide triphosphate hydrolases"/>
    <property type="match status" value="1"/>
</dbReference>
<dbReference type="GO" id="GO:0000917">
    <property type="term" value="P:division septum assembly"/>
    <property type="evidence" value="ECO:0007669"/>
    <property type="project" value="UniProtKB-KW"/>
</dbReference>
<dbReference type="Pfam" id="PF01926">
    <property type="entry name" value="MMR_HSR1"/>
    <property type="match status" value="1"/>
</dbReference>
<protein>
    <recommendedName>
        <fullName evidence="10">Probable GTP-binding protein EngB</fullName>
    </recommendedName>
</protein>
<evidence type="ECO:0000256" key="3">
    <source>
        <dbReference type="ARBA" id="ARBA00022618"/>
    </source>
</evidence>
<evidence type="ECO:0000256" key="6">
    <source>
        <dbReference type="ARBA" id="ARBA00022842"/>
    </source>
</evidence>
<dbReference type="GO" id="GO:0005525">
    <property type="term" value="F:GTP binding"/>
    <property type="evidence" value="ECO:0007669"/>
    <property type="project" value="UniProtKB-UniRule"/>
</dbReference>
<reference evidence="12" key="1">
    <citation type="submission" date="2022-05" db="EMBL/GenBank/DDBJ databases">
        <title>Single-amplified genomics reveal most streamlined microbe among free-living bacteria.</title>
        <authorList>
            <person name="Roda-Garcia J."/>
            <person name="Haro-Moreno J.M."/>
            <person name="Rodriguez-Valera F."/>
            <person name="Almagro-Moreno S."/>
            <person name="Lopez-Perez M."/>
        </authorList>
    </citation>
    <scope>NUCLEOTIDE SEQUENCE</scope>
    <source>
        <strain evidence="12">TMED112-D2-2</strain>
    </source>
</reference>
<dbReference type="InterPro" id="IPR019987">
    <property type="entry name" value="GTP-bd_ribosome_bio_YsxC"/>
</dbReference>
<comment type="similarity">
    <text evidence="2 10">Belongs to the TRAFAC class TrmE-Era-EngA-EngB-Septin-like GTPase superfamily. EngB GTPase family.</text>
</comment>
<keyword evidence="6" id="KW-0460">Magnesium</keyword>
<keyword evidence="5 10" id="KW-0547">Nucleotide-binding</keyword>
<keyword evidence="3 10" id="KW-0132">Cell division</keyword>
<dbReference type="PROSITE" id="PS51706">
    <property type="entry name" value="G_ENGB"/>
    <property type="match status" value="1"/>
</dbReference>
<dbReference type="PANTHER" id="PTHR11649:SF13">
    <property type="entry name" value="ENGB-TYPE G DOMAIN-CONTAINING PROTEIN"/>
    <property type="match status" value="1"/>
</dbReference>
<evidence type="ECO:0000256" key="7">
    <source>
        <dbReference type="ARBA" id="ARBA00023134"/>
    </source>
</evidence>
<evidence type="ECO:0000256" key="1">
    <source>
        <dbReference type="ARBA" id="ARBA00001946"/>
    </source>
</evidence>
<keyword evidence="8 10" id="KW-0717">Septation</keyword>
<accession>A0A9Q8X211</accession>
<evidence type="ECO:0000313" key="13">
    <source>
        <dbReference type="Proteomes" id="UP001056381"/>
    </source>
</evidence>
<dbReference type="SUPFAM" id="SSF52540">
    <property type="entry name" value="P-loop containing nucleoside triphosphate hydrolases"/>
    <property type="match status" value="1"/>
</dbReference>
<feature type="domain" description="EngB-type G" evidence="11">
    <location>
        <begin position="24"/>
        <end position="194"/>
    </location>
</feature>
<keyword evidence="13" id="KW-1185">Reference proteome</keyword>
<proteinExistence type="inferred from homology"/>
<evidence type="ECO:0000313" key="12">
    <source>
        <dbReference type="EMBL" id="URQ63215.1"/>
    </source>
</evidence>
<sequence>MDRHTINLEFFASYELFEQIPSLNCQEIAFVGASNSGKSSAINLLANNKKLSYTSKKPGKTKLFNYFKKDNNFIVDFPGYGFANISKSQIISWQRELPRYFEERENLKYAFLFIDSNSFYKSKKIKETDIQMIEYLNKLNLPFHIVLTKIDKLKNRQIIEVSKSFEENFQSFYLLSNKDIGLVATLAKEIDKLI</sequence>
<dbReference type="InterPro" id="IPR027417">
    <property type="entry name" value="P-loop_NTPase"/>
</dbReference>
<dbReference type="GO" id="GO:0046872">
    <property type="term" value="F:metal ion binding"/>
    <property type="evidence" value="ECO:0007669"/>
    <property type="project" value="UniProtKB-KW"/>
</dbReference>
<organism evidence="12 13">
    <name type="scientific">SAR86 cluster bacterium</name>
    <dbReference type="NCBI Taxonomy" id="2030880"/>
    <lineage>
        <taxon>Bacteria</taxon>
        <taxon>Pseudomonadati</taxon>
        <taxon>Pseudomonadota</taxon>
        <taxon>Gammaproteobacteria</taxon>
        <taxon>SAR86 cluster</taxon>
    </lineage>
</organism>
<comment type="cofactor">
    <cofactor evidence="1">
        <name>Mg(2+)</name>
        <dbReference type="ChEBI" id="CHEBI:18420"/>
    </cofactor>
</comment>
<dbReference type="AlphaFoldDB" id="A0A9Q8X211"/>
<keyword evidence="7 10" id="KW-0342">GTP-binding</keyword>
<evidence type="ECO:0000256" key="8">
    <source>
        <dbReference type="ARBA" id="ARBA00023210"/>
    </source>
</evidence>
<name>A0A9Q8X211_9GAMM</name>
<dbReference type="Proteomes" id="UP001056381">
    <property type="component" value="Chromosome"/>
</dbReference>
<dbReference type="EMBL" id="CP097966">
    <property type="protein sequence ID" value="URQ63215.1"/>
    <property type="molecule type" value="Genomic_DNA"/>
</dbReference>
<dbReference type="InterPro" id="IPR006073">
    <property type="entry name" value="GTP-bd"/>
</dbReference>
<evidence type="ECO:0000256" key="9">
    <source>
        <dbReference type="ARBA" id="ARBA00023306"/>
    </source>
</evidence>
<evidence type="ECO:0000256" key="2">
    <source>
        <dbReference type="ARBA" id="ARBA00009638"/>
    </source>
</evidence>
<comment type="function">
    <text evidence="10">Necessary for normal cell division and for the maintenance of normal septation.</text>
</comment>
<evidence type="ECO:0000256" key="10">
    <source>
        <dbReference type="HAMAP-Rule" id="MF_00321"/>
    </source>
</evidence>
<dbReference type="PANTHER" id="PTHR11649">
    <property type="entry name" value="MSS1/TRME-RELATED GTP-BINDING PROTEIN"/>
    <property type="match status" value="1"/>
</dbReference>
<dbReference type="NCBIfam" id="TIGR03598">
    <property type="entry name" value="GTPase_YsxC"/>
    <property type="match status" value="1"/>
</dbReference>
<gene>
    <name evidence="12" type="primary">yihA</name>
    <name evidence="10" type="synonym">engB</name>
    <name evidence="12" type="ORF">M9B40_00165</name>
</gene>